<keyword evidence="1" id="KW-1133">Transmembrane helix</keyword>
<protein>
    <submittedName>
        <fullName evidence="2">Uncharacterized protein</fullName>
    </submittedName>
</protein>
<evidence type="ECO:0000313" key="2">
    <source>
        <dbReference type="EMBL" id="CEG12708.1"/>
    </source>
</evidence>
<accession>A0A098E9L4</accession>
<sequence length="147" mass="16924">MKGDDDEESQPQQKKPGIFLYLLYGSIIGLIILLLFQTFFSGESEVNINTLVTQNVEENLNCECKISFDNDPIQTNRENFTLQRYENKEFLHKMLTKKKKVAVFGECYCDGEHHYEQSTAYIAELASDKISIDFAFVKNNTNISYGI</sequence>
<feature type="transmembrane region" description="Helical" evidence="1">
    <location>
        <begin position="18"/>
        <end position="40"/>
    </location>
</feature>
<reference evidence="2" key="1">
    <citation type="submission" date="2014-09" db="EMBL/GenBank/DDBJ databases">
        <authorList>
            <person name="Probst J Alexander"/>
        </authorList>
    </citation>
    <scope>NUCLEOTIDE SEQUENCE</scope>
</reference>
<organism evidence="2">
    <name type="scientific">groundwater metagenome</name>
    <dbReference type="NCBI Taxonomy" id="717931"/>
    <lineage>
        <taxon>unclassified sequences</taxon>
        <taxon>metagenomes</taxon>
        <taxon>ecological metagenomes</taxon>
    </lineage>
</organism>
<keyword evidence="1" id="KW-0472">Membrane</keyword>
<gene>
    <name evidence="2" type="ORF">MSIBF_A2640006</name>
</gene>
<keyword evidence="1" id="KW-0812">Transmembrane</keyword>
<evidence type="ECO:0000256" key="1">
    <source>
        <dbReference type="SAM" id="Phobius"/>
    </source>
</evidence>
<name>A0A098E9L4_9ZZZZ</name>
<proteinExistence type="predicted"/>
<dbReference type="EMBL" id="CCXY01000184">
    <property type="protein sequence ID" value="CEG12708.1"/>
    <property type="molecule type" value="Genomic_DNA"/>
</dbReference>
<dbReference type="AlphaFoldDB" id="A0A098E9L4"/>